<dbReference type="GO" id="GO:0005829">
    <property type="term" value="C:cytosol"/>
    <property type="evidence" value="ECO:0007669"/>
    <property type="project" value="TreeGrafter"/>
</dbReference>
<evidence type="ECO:0000256" key="1">
    <source>
        <dbReference type="ARBA" id="ARBA00023002"/>
    </source>
</evidence>
<dbReference type="InterPro" id="IPR001670">
    <property type="entry name" value="ADH_Fe/GldA"/>
</dbReference>
<feature type="domain" description="Alcohol dehydrogenase iron-type/glycerol dehydrogenase GldA" evidence="2">
    <location>
        <begin position="9"/>
        <end position="176"/>
    </location>
</feature>
<keyword evidence="1" id="KW-0560">Oxidoreductase</keyword>
<organism evidence="4 5">
    <name type="scientific">Helcococcus kunzii ATCC 51366</name>
    <dbReference type="NCBI Taxonomy" id="883114"/>
    <lineage>
        <taxon>Bacteria</taxon>
        <taxon>Bacillati</taxon>
        <taxon>Bacillota</taxon>
        <taxon>Tissierellia</taxon>
        <taxon>Tissierellales</taxon>
        <taxon>Peptoniphilaceae</taxon>
        <taxon>Helcococcus</taxon>
    </lineage>
</organism>
<dbReference type="PANTHER" id="PTHR43633:SF1">
    <property type="entry name" value="ALCOHOL DEHYDROGENASE YQHD"/>
    <property type="match status" value="1"/>
</dbReference>
<proteinExistence type="predicted"/>
<dbReference type="FunFam" id="3.40.50.1970:FF:000003">
    <property type="entry name" value="Alcohol dehydrogenase, iron-containing"/>
    <property type="match status" value="1"/>
</dbReference>
<dbReference type="InterPro" id="IPR056798">
    <property type="entry name" value="ADH_Fe_C"/>
</dbReference>
<reference evidence="4 5" key="1">
    <citation type="submission" date="2012-01" db="EMBL/GenBank/DDBJ databases">
        <title>The Genome Sequence of Helcococcus kunzii ATCC 51366.</title>
        <authorList>
            <consortium name="The Broad Institute Genome Sequencing Platform"/>
            <person name="Earl A."/>
            <person name="Ward D."/>
            <person name="Feldgarden M."/>
            <person name="Gevers D."/>
            <person name="Huys G."/>
            <person name="Young S.K."/>
            <person name="Zeng Q."/>
            <person name="Gargeya S."/>
            <person name="Fitzgerald M."/>
            <person name="Haas B."/>
            <person name="Abouelleil A."/>
            <person name="Alvarado L."/>
            <person name="Arachchi H.M."/>
            <person name="Berlin A."/>
            <person name="Chapman S.B."/>
            <person name="Gearin G."/>
            <person name="Goldberg J."/>
            <person name="Griggs A."/>
            <person name="Gujja S."/>
            <person name="Hansen M."/>
            <person name="Heiman D."/>
            <person name="Howarth C."/>
            <person name="Larimer J."/>
            <person name="Lui A."/>
            <person name="MacDonald P.J.P."/>
            <person name="McCowen C."/>
            <person name="Montmayeur A."/>
            <person name="Murphy C."/>
            <person name="Neiman D."/>
            <person name="Pearson M."/>
            <person name="Priest M."/>
            <person name="Roberts A."/>
            <person name="Saif S."/>
            <person name="Shea T."/>
            <person name="Sisk P."/>
            <person name="Stolte C."/>
            <person name="Sykes S."/>
            <person name="Wortman J."/>
            <person name="Nusbaum C."/>
            <person name="Birren B."/>
        </authorList>
    </citation>
    <scope>NUCLEOTIDE SEQUENCE [LARGE SCALE GENOMIC DNA]</scope>
    <source>
        <strain evidence="4 5">ATCC 51366</strain>
    </source>
</reference>
<accession>H3NQ88</accession>
<dbReference type="InterPro" id="IPR044731">
    <property type="entry name" value="BDH-like"/>
</dbReference>
<dbReference type="PANTHER" id="PTHR43633">
    <property type="entry name" value="ALCOHOL DEHYDROGENASE YQHD"/>
    <property type="match status" value="1"/>
</dbReference>
<dbReference type="STRING" id="883114.HMPREF9709_01499"/>
<dbReference type="GO" id="GO:0008106">
    <property type="term" value="F:alcohol dehydrogenase (NADP+) activity"/>
    <property type="evidence" value="ECO:0007669"/>
    <property type="project" value="TreeGrafter"/>
</dbReference>
<dbReference type="Gene3D" id="3.40.50.1970">
    <property type="match status" value="1"/>
</dbReference>
<dbReference type="EMBL" id="AGEI01000028">
    <property type="protein sequence ID" value="EHR32568.1"/>
    <property type="molecule type" value="Genomic_DNA"/>
</dbReference>
<dbReference type="Pfam" id="PF25137">
    <property type="entry name" value="ADH_Fe_C"/>
    <property type="match status" value="1"/>
</dbReference>
<evidence type="ECO:0000259" key="3">
    <source>
        <dbReference type="Pfam" id="PF25137"/>
    </source>
</evidence>
<dbReference type="PATRIC" id="fig|883114.3.peg.1497"/>
<evidence type="ECO:0000259" key="2">
    <source>
        <dbReference type="Pfam" id="PF00465"/>
    </source>
</evidence>
<dbReference type="InterPro" id="IPR018211">
    <property type="entry name" value="ADH_Fe_CS"/>
</dbReference>
<dbReference type="PROSITE" id="PS00060">
    <property type="entry name" value="ADH_IRON_2"/>
    <property type="match status" value="1"/>
</dbReference>
<protein>
    <submittedName>
        <fullName evidence="4">Uncharacterized protein</fullName>
    </submittedName>
</protein>
<dbReference type="GO" id="GO:1990362">
    <property type="term" value="F:butanol dehydrogenase (NAD+) activity"/>
    <property type="evidence" value="ECO:0007669"/>
    <property type="project" value="InterPro"/>
</dbReference>
<dbReference type="Gene3D" id="1.20.1090.10">
    <property type="entry name" value="Dehydroquinate synthase-like - alpha domain"/>
    <property type="match status" value="1"/>
</dbReference>
<dbReference type="GO" id="GO:0046872">
    <property type="term" value="F:metal ion binding"/>
    <property type="evidence" value="ECO:0007669"/>
    <property type="project" value="InterPro"/>
</dbReference>
<dbReference type="Proteomes" id="UP000004191">
    <property type="component" value="Unassembled WGS sequence"/>
</dbReference>
<dbReference type="GO" id="GO:1990002">
    <property type="term" value="F:methylglyoxal reductase (NADPH) (acetol producing) activity"/>
    <property type="evidence" value="ECO:0007669"/>
    <property type="project" value="TreeGrafter"/>
</dbReference>
<dbReference type="eggNOG" id="COG1979">
    <property type="taxonomic scope" value="Bacteria"/>
</dbReference>
<dbReference type="HOGENOM" id="CLU_007207_0_4_9"/>
<dbReference type="GeneID" id="96999449"/>
<dbReference type="Pfam" id="PF00465">
    <property type="entry name" value="Fe-ADH"/>
    <property type="match status" value="1"/>
</dbReference>
<dbReference type="OrthoDB" id="9801156at2"/>
<feature type="domain" description="Fe-containing alcohol dehydrogenase-like C-terminal" evidence="3">
    <location>
        <begin position="192"/>
        <end position="385"/>
    </location>
</feature>
<sequence>MLDFKYYNPSKIFFGQTIFDDIKKVLELRKVRKMLLIYGGEYVKKLGIYDNIVNICKDLSIDMIESDKVVPNPKVELTRDLINISREERVDFIIAVGGGSAIDTAKAVSIGIKYEGDVWDFFEGKAKIVEVIPVGVISTIPASGSETSNATIINNGLYKKGFEDDRIIPVFAAMNPVYTLSLPLYQTSVGIADILSHLLERYFTNVKNVDVTDYLIEGAIKALLLNAYKIIKDPNNINVRSEIQWLATIAHNNLLDTGRESDWASHRIEHEISAQYNVTHGEGMAIVILGYIRYMSRKNPKKIAQLSNRVFDIDYNSFTESEMCIVLADKFEDIFKSLGLKTKLSELDIDSIHFEDMANRATQNNTIKIGHYYPLDNKKIIDVLKLCL</sequence>
<gene>
    <name evidence="4" type="ORF">HMPREF9709_01499</name>
</gene>
<comment type="caution">
    <text evidence="4">The sequence shown here is derived from an EMBL/GenBank/DDBJ whole genome shotgun (WGS) entry which is preliminary data.</text>
</comment>
<name>H3NQ88_9FIRM</name>
<dbReference type="RefSeq" id="WP_005399014.1">
    <property type="nucleotide sequence ID" value="NZ_JH601088.1"/>
</dbReference>
<dbReference type="SUPFAM" id="SSF56796">
    <property type="entry name" value="Dehydroquinate synthase-like"/>
    <property type="match status" value="1"/>
</dbReference>
<evidence type="ECO:0000313" key="4">
    <source>
        <dbReference type="EMBL" id="EHR32568.1"/>
    </source>
</evidence>
<evidence type="ECO:0000313" key="5">
    <source>
        <dbReference type="Proteomes" id="UP000004191"/>
    </source>
</evidence>
<dbReference type="AlphaFoldDB" id="H3NQ88"/>
<keyword evidence="5" id="KW-1185">Reference proteome</keyword>
<dbReference type="CDD" id="cd08187">
    <property type="entry name" value="BDH"/>
    <property type="match status" value="1"/>
</dbReference>